<keyword evidence="3" id="KW-1185">Reference proteome</keyword>
<dbReference type="InParanoid" id="C5KRT0"/>
<dbReference type="InterPro" id="IPR016035">
    <property type="entry name" value="Acyl_Trfase/lysoPLipase"/>
</dbReference>
<keyword evidence="1" id="KW-0472">Membrane</keyword>
<evidence type="ECO:0000313" key="3">
    <source>
        <dbReference type="Proteomes" id="UP000007800"/>
    </source>
</evidence>
<keyword evidence="1" id="KW-1133">Transmembrane helix</keyword>
<keyword evidence="1" id="KW-0812">Transmembrane</keyword>
<proteinExistence type="predicted"/>
<evidence type="ECO:0000256" key="1">
    <source>
        <dbReference type="SAM" id="Phobius"/>
    </source>
</evidence>
<dbReference type="AlphaFoldDB" id="C5KRT0"/>
<evidence type="ECO:0008006" key="4">
    <source>
        <dbReference type="Google" id="ProtNLM"/>
    </source>
</evidence>
<reference evidence="2 3" key="1">
    <citation type="submission" date="2008-07" db="EMBL/GenBank/DDBJ databases">
        <authorList>
            <person name="El-Sayed N."/>
            <person name="Caler E."/>
            <person name="Inman J."/>
            <person name="Amedeo P."/>
            <person name="Hass B."/>
            <person name="Wortman J."/>
        </authorList>
    </citation>
    <scope>NUCLEOTIDE SEQUENCE [LARGE SCALE GENOMIC DNA]</scope>
    <source>
        <strain evidence="3">ATCC 50983 / TXsc</strain>
    </source>
</reference>
<dbReference type="OMA" id="FFIETVE"/>
<dbReference type="SUPFAM" id="SSF52151">
    <property type="entry name" value="FabD/lysophospholipase-like"/>
    <property type="match status" value="1"/>
</dbReference>
<sequence length="344" mass="37921">MMTLSLSSFPRSTMHGEWAGYLKLAQLLISSEEYPGLTGRIIIGGAITVCAGSLIALGISRYKRNQHKKSMGTVVDPRPTLALGGSGLRIGYMLGTVAALRDFVDISTLRVTAVSGSALGALLLCAPELDVVSVALAIFRCRASVLSGGIRNCYMMDLSKMTHLLVNELKVSAKLTEDMLQQLSRNKQLFFGITSFRPWPTAVCVECPPTFEELHRVLGAVVSIPPFFIETVEVDGYPSADGFFSHCYSVPDDHDPNKVIRYCPFPAVWLNFRPPFRDLLCSLAECLYPFELTRQIASFQDGYALAVKFINSGCQESKLLKIKENPVNRLSEYVEGLRSLELHV</sequence>
<name>C5KRT0_PERM5</name>
<dbReference type="EMBL" id="GG675931">
    <property type="protein sequence ID" value="EER12771.1"/>
    <property type="molecule type" value="Genomic_DNA"/>
</dbReference>
<gene>
    <name evidence="2" type="ORF">Pmar_PMAR018025</name>
</gene>
<dbReference type="RefSeq" id="XP_002780976.1">
    <property type="nucleotide sequence ID" value="XM_002780930.1"/>
</dbReference>
<evidence type="ECO:0000313" key="2">
    <source>
        <dbReference type="EMBL" id="EER12771.1"/>
    </source>
</evidence>
<protein>
    <recommendedName>
        <fullName evidence="4">PNPLA domain-containing protein</fullName>
    </recommendedName>
</protein>
<dbReference type="Proteomes" id="UP000007800">
    <property type="component" value="Unassembled WGS sequence"/>
</dbReference>
<dbReference type="GeneID" id="9058969"/>
<accession>C5KRT0</accession>
<organism evidence="3">
    <name type="scientific">Perkinsus marinus (strain ATCC 50983 / TXsc)</name>
    <dbReference type="NCBI Taxonomy" id="423536"/>
    <lineage>
        <taxon>Eukaryota</taxon>
        <taxon>Sar</taxon>
        <taxon>Alveolata</taxon>
        <taxon>Perkinsozoa</taxon>
        <taxon>Perkinsea</taxon>
        <taxon>Perkinsida</taxon>
        <taxon>Perkinsidae</taxon>
        <taxon>Perkinsus</taxon>
    </lineage>
</organism>
<feature type="transmembrane region" description="Helical" evidence="1">
    <location>
        <begin position="37"/>
        <end position="59"/>
    </location>
</feature>
<dbReference type="OrthoDB" id="441033at2759"/>